<dbReference type="PANTHER" id="PTHR42924:SF3">
    <property type="entry name" value="POLYMERASE_HISTIDINOL PHOSPHATASE N-TERMINAL DOMAIN-CONTAINING PROTEIN"/>
    <property type="match status" value="1"/>
</dbReference>
<name>S0FWE2_RUMCE</name>
<dbReference type="InterPro" id="IPR004013">
    <property type="entry name" value="PHP_dom"/>
</dbReference>
<evidence type="ECO:0000313" key="2">
    <source>
        <dbReference type="EMBL" id="EMS73489.1"/>
    </source>
</evidence>
<dbReference type="GO" id="GO:0035312">
    <property type="term" value="F:5'-3' DNA exonuclease activity"/>
    <property type="evidence" value="ECO:0007669"/>
    <property type="project" value="TreeGrafter"/>
</dbReference>
<evidence type="ECO:0000313" key="3">
    <source>
        <dbReference type="Proteomes" id="UP000014155"/>
    </source>
</evidence>
<dbReference type="InterPro" id="IPR016195">
    <property type="entry name" value="Pol/histidinol_Pase-like"/>
</dbReference>
<feature type="domain" description="Polymerase/histidinol phosphatase N-terminal" evidence="1">
    <location>
        <begin position="5"/>
        <end position="71"/>
    </location>
</feature>
<organism evidence="2 3">
    <name type="scientific">Ruminiclostridium cellobioparum subsp. termitidis CT1112</name>
    <dbReference type="NCBI Taxonomy" id="1195236"/>
    <lineage>
        <taxon>Bacteria</taxon>
        <taxon>Bacillati</taxon>
        <taxon>Bacillota</taxon>
        <taxon>Clostridia</taxon>
        <taxon>Eubacteriales</taxon>
        <taxon>Oscillospiraceae</taxon>
        <taxon>Ruminiclostridium</taxon>
    </lineage>
</organism>
<protein>
    <submittedName>
        <fullName evidence="2">Putative metal-dependent phosphoesterases (PHP family)</fullName>
    </submittedName>
</protein>
<proteinExistence type="predicted"/>
<gene>
    <name evidence="2" type="ORF">CTER_0478</name>
</gene>
<dbReference type="AlphaFoldDB" id="S0FWE2"/>
<dbReference type="Proteomes" id="UP000014155">
    <property type="component" value="Unassembled WGS sequence"/>
</dbReference>
<comment type="caution">
    <text evidence="2">The sequence shown here is derived from an EMBL/GenBank/DDBJ whole genome shotgun (WGS) entry which is preliminary data.</text>
</comment>
<dbReference type="Gene3D" id="1.10.150.650">
    <property type="match status" value="1"/>
</dbReference>
<dbReference type="STRING" id="1195236.CTER_0478"/>
<dbReference type="CDD" id="cd07438">
    <property type="entry name" value="PHP_HisPPase_AMP"/>
    <property type="match status" value="1"/>
</dbReference>
<dbReference type="InterPro" id="IPR003141">
    <property type="entry name" value="Pol/His_phosphatase_N"/>
</dbReference>
<evidence type="ECO:0000259" key="1">
    <source>
        <dbReference type="SMART" id="SM00481"/>
    </source>
</evidence>
<dbReference type="PATRIC" id="fig|1195236.3.peg.796"/>
<reference evidence="2 3" key="1">
    <citation type="journal article" date="2013" name="Genome Announc.">
        <title>Draft Genome Sequence of the Cellulolytic, Mesophilic, Anaerobic Bacterium Clostridium termitidis Strain CT1112 (DSM 5398).</title>
        <authorList>
            <person name="Lal S."/>
            <person name="Ramachandran U."/>
            <person name="Zhang X."/>
            <person name="Munir R."/>
            <person name="Sparling R."/>
            <person name="Levin D.B."/>
        </authorList>
    </citation>
    <scope>NUCLEOTIDE SEQUENCE [LARGE SCALE GENOMIC DNA]</scope>
    <source>
        <strain evidence="2 3">CT1112</strain>
    </source>
</reference>
<sequence>MKSAIDLHLHSCYSDDGEVSPQELVIKCKNNDIQIMAIADHNCVRANGEAQSMALAAGITYIPAVEIDCTFNGTNLHILGYGIDYNSPDFEIIENDITKQSSEVSYKMLLATQKLGFGISRDDMSSLTENMYWNDRWTGEMFAEVLLNKHEYKNHKLLLPYRPGESRSDNPYVNFYWDFYSQGKPCYVEMLYPTLEHIVEIIHENGGKAILAHPGASLKDNGKILNDIISKGIDGIEAFSSYHSPSAAFKFYKAAINNNILVTCGSDYHGKTKPSISIGQHGCLISDEEMQSGFLSGLFK</sequence>
<dbReference type="InterPro" id="IPR052018">
    <property type="entry name" value="PHP_domain"/>
</dbReference>
<dbReference type="Pfam" id="PF02811">
    <property type="entry name" value="PHP"/>
    <property type="match status" value="1"/>
</dbReference>
<keyword evidence="3" id="KW-1185">Reference proteome</keyword>
<dbReference type="Gene3D" id="3.20.20.140">
    <property type="entry name" value="Metal-dependent hydrolases"/>
    <property type="match status" value="1"/>
</dbReference>
<dbReference type="EMBL" id="AORV01000018">
    <property type="protein sequence ID" value="EMS73489.1"/>
    <property type="molecule type" value="Genomic_DNA"/>
</dbReference>
<dbReference type="RefSeq" id="WP_004623801.1">
    <property type="nucleotide sequence ID" value="NZ_AORV01000018.1"/>
</dbReference>
<accession>S0FWE2</accession>
<dbReference type="GO" id="GO:0004534">
    <property type="term" value="F:5'-3' RNA exonuclease activity"/>
    <property type="evidence" value="ECO:0007669"/>
    <property type="project" value="TreeGrafter"/>
</dbReference>
<dbReference type="SUPFAM" id="SSF89550">
    <property type="entry name" value="PHP domain-like"/>
    <property type="match status" value="1"/>
</dbReference>
<dbReference type="SMART" id="SM00481">
    <property type="entry name" value="POLIIIAc"/>
    <property type="match status" value="1"/>
</dbReference>
<dbReference type="PANTHER" id="PTHR42924">
    <property type="entry name" value="EXONUCLEASE"/>
    <property type="match status" value="1"/>
</dbReference>
<dbReference type="eggNOG" id="COG0613">
    <property type="taxonomic scope" value="Bacteria"/>
</dbReference>